<protein>
    <recommendedName>
        <fullName evidence="1">DUF4931 domain-containing protein</fullName>
    </recommendedName>
</protein>
<feature type="domain" description="DUF4931" evidence="1">
    <location>
        <begin position="52"/>
        <end position="160"/>
    </location>
</feature>
<accession>A0A1G1VMH3</accession>
<name>A0A1G1VMH3_9BACT</name>
<dbReference type="InterPro" id="IPR053177">
    <property type="entry name" value="ADP-glucose_phosphorylase"/>
</dbReference>
<dbReference type="InterPro" id="IPR046322">
    <property type="entry name" value="DUF4931"/>
</dbReference>
<evidence type="ECO:0000259" key="1">
    <source>
        <dbReference type="Pfam" id="PF16285"/>
    </source>
</evidence>
<dbReference type="PANTHER" id="PTHR42763">
    <property type="entry name" value="ADP-GLUCOSE PHOSPHORYLASE"/>
    <property type="match status" value="1"/>
</dbReference>
<dbReference type="SUPFAM" id="SSF54197">
    <property type="entry name" value="HIT-like"/>
    <property type="match status" value="2"/>
</dbReference>
<dbReference type="Pfam" id="PF16285">
    <property type="entry name" value="DUF4931_N"/>
    <property type="match status" value="1"/>
</dbReference>
<organism evidence="2 3">
    <name type="scientific">Candidatus Chisholmbacteria bacterium RIFCSPHIGHO2_01_FULL_49_18</name>
    <dbReference type="NCBI Taxonomy" id="1797590"/>
    <lineage>
        <taxon>Bacteria</taxon>
        <taxon>Candidatus Chisholmiibacteriota</taxon>
    </lineage>
</organism>
<proteinExistence type="predicted"/>
<reference evidence="2 3" key="1">
    <citation type="journal article" date="2016" name="Nat. Commun.">
        <title>Thousands of microbial genomes shed light on interconnected biogeochemical processes in an aquifer system.</title>
        <authorList>
            <person name="Anantharaman K."/>
            <person name="Brown C.T."/>
            <person name="Hug L.A."/>
            <person name="Sharon I."/>
            <person name="Castelle C.J."/>
            <person name="Probst A.J."/>
            <person name="Thomas B.C."/>
            <person name="Singh A."/>
            <person name="Wilkins M.J."/>
            <person name="Karaoz U."/>
            <person name="Brodie E.L."/>
            <person name="Williams K.H."/>
            <person name="Hubbard S.S."/>
            <person name="Banfield J.F."/>
        </authorList>
    </citation>
    <scope>NUCLEOTIDE SEQUENCE [LARGE SCALE GENOMIC DNA]</scope>
</reference>
<dbReference type="Gene3D" id="3.30.428.10">
    <property type="entry name" value="HIT-like"/>
    <property type="match status" value="3"/>
</dbReference>
<dbReference type="EMBL" id="MHCI01000014">
    <property type="protein sequence ID" value="OGY16599.1"/>
    <property type="molecule type" value="Genomic_DNA"/>
</dbReference>
<sequence>MAKFVPDVKTRRWVVIAPSRIARPKDAGRDTVKEKVSADEQFPKKNGYHYHQPCPFCLGNEQLTPPEIYRWGRKDPHDPDWVVRVVPNKFPITDLHEVVIHSPDHVTDLDGFSQEHLEILIKVYRERYNDLKESGQVIIFVNVGEGSGASLKHPHSQVVVVPHQINLDVLSIEPVGNIIVEGQEILAWSPDFSQWPWEVWIAPKVCCQREHDKGEACYFGGIEDRQIPEFASILQSMIKRLIKRFPEMSYNYYIYPGECWYLRLIPRIVHRAGFELGTGLSVNIADPTMVAEELKKNGENA</sequence>
<evidence type="ECO:0000313" key="2">
    <source>
        <dbReference type="EMBL" id="OGY16599.1"/>
    </source>
</evidence>
<dbReference type="Proteomes" id="UP000179069">
    <property type="component" value="Unassembled WGS sequence"/>
</dbReference>
<dbReference type="PANTHER" id="PTHR42763:SF2">
    <property type="entry name" value="ADP-GLUCOSE PHOSPHORYLASE"/>
    <property type="match status" value="1"/>
</dbReference>
<evidence type="ECO:0000313" key="3">
    <source>
        <dbReference type="Proteomes" id="UP000179069"/>
    </source>
</evidence>
<dbReference type="AlphaFoldDB" id="A0A1G1VMH3"/>
<dbReference type="InterPro" id="IPR036265">
    <property type="entry name" value="HIT-like_sf"/>
</dbReference>
<comment type="caution">
    <text evidence="2">The sequence shown here is derived from an EMBL/GenBank/DDBJ whole genome shotgun (WGS) entry which is preliminary data.</text>
</comment>
<gene>
    <name evidence="2" type="ORF">A2785_03330</name>
</gene>